<name>A0ABV9QYY1_9GAMM</name>
<organism evidence="2 3">
    <name type="scientific">Dokdonella ginsengisoli</name>
    <dbReference type="NCBI Taxonomy" id="363846"/>
    <lineage>
        <taxon>Bacteria</taxon>
        <taxon>Pseudomonadati</taxon>
        <taxon>Pseudomonadota</taxon>
        <taxon>Gammaproteobacteria</taxon>
        <taxon>Lysobacterales</taxon>
        <taxon>Rhodanobacteraceae</taxon>
        <taxon>Dokdonella</taxon>
    </lineage>
</organism>
<protein>
    <submittedName>
        <fullName evidence="2">DUF1631 family protein</fullName>
    </submittedName>
</protein>
<dbReference type="Pfam" id="PF07793">
    <property type="entry name" value="DUF1631"/>
    <property type="match status" value="1"/>
</dbReference>
<accession>A0ABV9QYY1</accession>
<reference evidence="3" key="1">
    <citation type="journal article" date="2019" name="Int. J. Syst. Evol. Microbiol.">
        <title>The Global Catalogue of Microorganisms (GCM) 10K type strain sequencing project: providing services to taxonomists for standard genome sequencing and annotation.</title>
        <authorList>
            <consortium name="The Broad Institute Genomics Platform"/>
            <consortium name="The Broad Institute Genome Sequencing Center for Infectious Disease"/>
            <person name="Wu L."/>
            <person name="Ma J."/>
        </authorList>
    </citation>
    <scope>NUCLEOTIDE SEQUENCE [LARGE SCALE GENOMIC DNA]</scope>
    <source>
        <strain evidence="3">CCUG 30340</strain>
    </source>
</reference>
<evidence type="ECO:0000313" key="3">
    <source>
        <dbReference type="Proteomes" id="UP001595886"/>
    </source>
</evidence>
<dbReference type="InterPro" id="IPR012434">
    <property type="entry name" value="DUF1631"/>
</dbReference>
<feature type="region of interest" description="Disordered" evidence="1">
    <location>
        <begin position="249"/>
        <end position="268"/>
    </location>
</feature>
<feature type="region of interest" description="Disordered" evidence="1">
    <location>
        <begin position="199"/>
        <end position="233"/>
    </location>
</feature>
<gene>
    <name evidence="2" type="ORF">ACFO6Q_16640</name>
</gene>
<evidence type="ECO:0000256" key="1">
    <source>
        <dbReference type="SAM" id="MobiDB-lite"/>
    </source>
</evidence>
<feature type="compositionally biased region" description="Low complexity" evidence="1">
    <location>
        <begin position="255"/>
        <end position="266"/>
    </location>
</feature>
<keyword evidence="3" id="KW-1185">Reference proteome</keyword>
<dbReference type="EMBL" id="JBHSHD010000012">
    <property type="protein sequence ID" value="MFC4821953.1"/>
    <property type="molecule type" value="Genomic_DNA"/>
</dbReference>
<evidence type="ECO:0000313" key="2">
    <source>
        <dbReference type="EMBL" id="MFC4821953.1"/>
    </source>
</evidence>
<proteinExistence type="predicted"/>
<comment type="caution">
    <text evidence="2">The sequence shown here is derived from an EMBL/GenBank/DDBJ whole genome shotgun (WGS) entry which is preliminary data.</text>
</comment>
<dbReference type="Proteomes" id="UP001595886">
    <property type="component" value="Unassembled WGS sequence"/>
</dbReference>
<sequence length="701" mass="76352">MRTACAHFGAALPQALDEIDRALFKLAERAASNAQQQTLFESLGELRRKRTDLVPRFLQHAESTLARLRSGAPPQAPAPLPTPALELVDPSVLEEDLALREIAGKSEIRNSQALYAIAHRLGVLGATPALPYEVLPLGPARLVEAFRHALGDLDFGVERRVHACRIFDRTAMATLGRFYETINAQLAARGILPHLHWSATRPRPAASTPSAEMPPPTQPPSAGTPAPEPAHADDAGLFDTLYRLLATRRRRGDGPAQAATPSATPASRDDLQSLLGALQREQSAPFEARGDEPPHDTAQFKRELFDRLRKAGPHGSALRLVDDDVDTIELVGLLFEYIGANLRANSGARALLNRLHVPVLRVALGDRSFFTRRSHPARELLNTIAETGERWIDESDSDPDLSAKMRLVVDSVSADYDGDLTLFENLLSDLGRHMQLLARRAEVFERRQVDAARGREKLEVARATARGAIAQALRDGSPTDAVRNLLDQAWTDALALSALRHGSSSAEFRRRLAVASALVRSGGPAALDAAIRQELEAGLGEVGVHADDTARLIAGLDRAIEGAAGTPPQPQPADDTAPVKARFGEQIAPVEAAVKPQPIPLNAVETATLERLREVPFGTWFVFTLNQQGASVRRKLAWFSTVTRRCLFVNQRGARCDDRTLDQLARDIVRGQVRIEVPPQSSLIDRAWKAIVEALSQQEAS</sequence>